<proteinExistence type="predicted"/>
<dbReference type="InterPro" id="IPR014718">
    <property type="entry name" value="GH-type_carb-bd"/>
</dbReference>
<reference evidence="1 2" key="1">
    <citation type="submission" date="2024-04" db="EMBL/GenBank/DDBJ databases">
        <authorList>
            <person name="Abashina T."/>
            <person name="Shaikin A."/>
        </authorList>
    </citation>
    <scope>NUCLEOTIDE SEQUENCE [LARGE SCALE GENOMIC DNA]</scope>
    <source>
        <strain evidence="1 2">AAFK</strain>
    </source>
</reference>
<dbReference type="InterPro" id="IPR008183">
    <property type="entry name" value="Aldose_1/G6P_1-epimerase"/>
</dbReference>
<organism evidence="1 2">
    <name type="scientific">Thermithiobacillus plumbiphilus</name>
    <dbReference type="NCBI Taxonomy" id="1729899"/>
    <lineage>
        <taxon>Bacteria</taxon>
        <taxon>Pseudomonadati</taxon>
        <taxon>Pseudomonadota</taxon>
        <taxon>Acidithiobacillia</taxon>
        <taxon>Acidithiobacillales</taxon>
        <taxon>Thermithiobacillaceae</taxon>
        <taxon>Thermithiobacillus</taxon>
    </lineage>
</organism>
<dbReference type="InterPro" id="IPR037481">
    <property type="entry name" value="LacX"/>
</dbReference>
<evidence type="ECO:0000313" key="2">
    <source>
        <dbReference type="Proteomes" id="UP001446205"/>
    </source>
</evidence>
<keyword evidence="2" id="KW-1185">Reference proteome</keyword>
<dbReference type="RefSeq" id="WP_341370090.1">
    <property type="nucleotide sequence ID" value="NZ_JBBPCO010000003.1"/>
</dbReference>
<dbReference type="EMBL" id="JBBPCO010000003">
    <property type="protein sequence ID" value="MEK8089024.1"/>
    <property type="molecule type" value="Genomic_DNA"/>
</dbReference>
<dbReference type="SUPFAM" id="SSF74650">
    <property type="entry name" value="Galactose mutarotase-like"/>
    <property type="match status" value="1"/>
</dbReference>
<gene>
    <name evidence="1" type="ORF">WOB96_04530</name>
</gene>
<dbReference type="PANTHER" id="PTHR11122">
    <property type="entry name" value="APOSPORY-ASSOCIATED PROTEIN C-RELATED"/>
    <property type="match status" value="1"/>
</dbReference>
<sequence>MDRVVLENAFFRAEIDPLGAELRSLIPAGGSNVIWGADPAYWPRTAPILFPIVGRLQGDRYTHAGQTFQLGQHGFARDSVFEIEQQDSDAVTLRLRASTETLVRYPFAFDLRVRYQLHGEGIETAFLVRNAGDETVPFGVGGHPAFNWPLEEGLAKTDYVLLFEQPEQGERYLVGDGLLTGGQGAVPWQGHLLPLDEALFREDAIVLFHPASQWVRFQPRQGGLSIRVIYTGFPFLGIWSRPQGAPFLCIEPWQGHASFVGEPPDLLAKRDMIHLPPGESLRCAFQIEVQPAAAVGA</sequence>
<accession>A0ABU9D6I4</accession>
<dbReference type="Gene3D" id="2.70.98.10">
    <property type="match status" value="1"/>
</dbReference>
<protein>
    <submittedName>
        <fullName evidence="1">Aldose 1-epimerase family protein</fullName>
    </submittedName>
</protein>
<comment type="caution">
    <text evidence="1">The sequence shown here is derived from an EMBL/GenBank/DDBJ whole genome shotgun (WGS) entry which is preliminary data.</text>
</comment>
<dbReference type="PANTHER" id="PTHR11122:SF13">
    <property type="entry name" value="GLUCOSE-6-PHOSPHATE 1-EPIMERASE"/>
    <property type="match status" value="1"/>
</dbReference>
<dbReference type="InterPro" id="IPR011013">
    <property type="entry name" value="Gal_mutarotase_sf_dom"/>
</dbReference>
<evidence type="ECO:0000313" key="1">
    <source>
        <dbReference type="EMBL" id="MEK8089024.1"/>
    </source>
</evidence>
<dbReference type="Proteomes" id="UP001446205">
    <property type="component" value="Unassembled WGS sequence"/>
</dbReference>
<dbReference type="Pfam" id="PF01263">
    <property type="entry name" value="Aldose_epim"/>
    <property type="match status" value="1"/>
</dbReference>
<name>A0ABU9D6I4_9PROT</name>
<dbReference type="CDD" id="cd09024">
    <property type="entry name" value="Aldose_epim_lacX"/>
    <property type="match status" value="1"/>
</dbReference>